<feature type="region of interest" description="Disordered" evidence="1">
    <location>
        <begin position="1"/>
        <end position="26"/>
    </location>
</feature>
<dbReference type="eggNOG" id="COG3951">
    <property type="taxonomic scope" value="Bacteria"/>
</dbReference>
<accession>W6RQ77</accession>
<dbReference type="HOGENOM" id="CLU_117504_0_0_5"/>
<reference evidence="3" key="1">
    <citation type="submission" date="2013-11" db="EMBL/GenBank/DDBJ databases">
        <title>Draft genome sequence of the broad-host-range Rhizobium sp. LPU83 strain, a member of the low-genetic diversity Oregon-like Rhizobium sp. group.</title>
        <authorList>
            <person name="Wibberg D."/>
            <person name="Puehler A."/>
            <person name="Schlueter A."/>
        </authorList>
    </citation>
    <scope>NUCLEOTIDE SEQUENCE [LARGE SCALE GENOMIC DNA]</scope>
    <source>
        <strain evidence="3">LPU83</strain>
    </source>
</reference>
<dbReference type="PATRIC" id="fig|348824.6.peg.893"/>
<dbReference type="AlphaFoldDB" id="W6RQ77"/>
<feature type="compositionally biased region" description="Polar residues" evidence="1">
    <location>
        <begin position="1"/>
        <end position="13"/>
    </location>
</feature>
<keyword evidence="4" id="KW-1185">Reference proteome</keyword>
<proteinExistence type="predicted"/>
<gene>
    <name evidence="3" type="ORF">LPU83_0828</name>
</gene>
<dbReference type="Proteomes" id="UP000019443">
    <property type="component" value="Chromosome"/>
</dbReference>
<dbReference type="EMBL" id="HG916852">
    <property type="protein sequence ID" value="CDM56506.1"/>
    <property type="molecule type" value="Genomic_DNA"/>
</dbReference>
<dbReference type="Pfam" id="PF10135">
    <property type="entry name" value="Rod-binding"/>
    <property type="match status" value="1"/>
</dbReference>
<evidence type="ECO:0000256" key="1">
    <source>
        <dbReference type="SAM" id="MobiDB-lite"/>
    </source>
</evidence>
<dbReference type="InterPro" id="IPR019301">
    <property type="entry name" value="Flagellar_prot_FlgJ_N"/>
</dbReference>
<sequence length="221" mass="23981">MQSMISSIKSSVRQPPASFKNHNRHNLNQEDCDLAISPPSDLVLDVVKAADPLEVQAAQEKLKANQAAFAANSLAEAGNGFTSAVDILDRAVGKTGLSDSKNRSTKTEEVPETYRKFEAMVLQNFIKNMLPSESEEVYGKGATGDIWKGMMAEQLGNEISKGDGIGIAKQLYQDALKKQEGKVANASTDQDDRNMAMSMIDEFQRKTFGTTTADNKSANDA</sequence>
<protein>
    <recommendedName>
        <fullName evidence="2">Flagellar protein FlgJ N-terminal domain-containing protein</fullName>
    </recommendedName>
</protein>
<feature type="domain" description="Flagellar protein FlgJ N-terminal" evidence="2">
    <location>
        <begin position="127"/>
        <end position="173"/>
    </location>
</feature>
<evidence type="ECO:0000259" key="2">
    <source>
        <dbReference type="Pfam" id="PF10135"/>
    </source>
</evidence>
<evidence type="ECO:0000313" key="4">
    <source>
        <dbReference type="Proteomes" id="UP000019443"/>
    </source>
</evidence>
<organism evidence="3 4">
    <name type="scientific">Rhizobium favelukesii</name>
    <dbReference type="NCBI Taxonomy" id="348824"/>
    <lineage>
        <taxon>Bacteria</taxon>
        <taxon>Pseudomonadati</taxon>
        <taxon>Pseudomonadota</taxon>
        <taxon>Alphaproteobacteria</taxon>
        <taxon>Hyphomicrobiales</taxon>
        <taxon>Rhizobiaceae</taxon>
        <taxon>Rhizobium/Agrobacterium group</taxon>
        <taxon>Rhizobium</taxon>
    </lineage>
</organism>
<dbReference type="KEGG" id="rhl:LPU83_0828"/>
<name>W6RQ77_9HYPH</name>
<evidence type="ECO:0000313" key="3">
    <source>
        <dbReference type="EMBL" id="CDM56506.1"/>
    </source>
</evidence>